<accession>X7FAB7</accession>
<name>X7FAB7_9RHOB</name>
<dbReference type="EMBL" id="JAME01000013">
    <property type="protein sequence ID" value="ETX29021.1"/>
    <property type="molecule type" value="Genomic_DNA"/>
</dbReference>
<protein>
    <submittedName>
        <fullName evidence="3">Uncharacterized protein</fullName>
    </submittedName>
</protein>
<keyword evidence="4" id="KW-1185">Reference proteome</keyword>
<evidence type="ECO:0000256" key="2">
    <source>
        <dbReference type="SAM" id="Phobius"/>
    </source>
</evidence>
<evidence type="ECO:0000256" key="1">
    <source>
        <dbReference type="SAM" id="MobiDB-lite"/>
    </source>
</evidence>
<gene>
    <name evidence="3" type="ORF">RISW2_03510</name>
</gene>
<keyword evidence="2" id="KW-0472">Membrane</keyword>
<evidence type="ECO:0000313" key="4">
    <source>
        <dbReference type="Proteomes" id="UP000023430"/>
    </source>
</evidence>
<feature type="compositionally biased region" description="Basic and acidic residues" evidence="1">
    <location>
        <begin position="59"/>
        <end position="78"/>
    </location>
</feature>
<dbReference type="OrthoDB" id="7306245at2"/>
<dbReference type="eggNOG" id="ENOG5033CGX">
    <property type="taxonomic scope" value="Bacteria"/>
</dbReference>
<keyword evidence="2" id="KW-1133">Transmembrane helix</keyword>
<reference evidence="3 4" key="1">
    <citation type="submission" date="2014-01" db="EMBL/GenBank/DDBJ databases">
        <title>Roseivivax isoporae LMG 25204 Genome Sequencing.</title>
        <authorList>
            <person name="Lai Q."/>
            <person name="Li G."/>
            <person name="Shao Z."/>
        </authorList>
    </citation>
    <scope>NUCLEOTIDE SEQUENCE [LARGE SCALE GENOMIC DNA]</scope>
    <source>
        <strain evidence="3 4">LMG 25204</strain>
    </source>
</reference>
<dbReference type="RefSeq" id="WP_043770033.1">
    <property type="nucleotide sequence ID" value="NZ_JAME01000013.1"/>
</dbReference>
<proteinExistence type="predicted"/>
<feature type="transmembrane region" description="Helical" evidence="2">
    <location>
        <begin position="96"/>
        <end position="114"/>
    </location>
</feature>
<dbReference type="STRING" id="1449351.RISW2_03510"/>
<dbReference type="AlphaFoldDB" id="X7FAB7"/>
<feature type="compositionally biased region" description="Basic and acidic residues" evidence="1">
    <location>
        <begin position="1"/>
        <end position="27"/>
    </location>
</feature>
<organism evidence="3 4">
    <name type="scientific">Roseivivax isoporae LMG 25204</name>
    <dbReference type="NCBI Taxonomy" id="1449351"/>
    <lineage>
        <taxon>Bacteria</taxon>
        <taxon>Pseudomonadati</taxon>
        <taxon>Pseudomonadota</taxon>
        <taxon>Alphaproteobacteria</taxon>
        <taxon>Rhodobacterales</taxon>
        <taxon>Roseobacteraceae</taxon>
        <taxon>Roseivivax</taxon>
    </lineage>
</organism>
<keyword evidence="2" id="KW-0812">Transmembrane</keyword>
<sequence length="117" mass="12264">MTDRRSPADAPTSDRLRKDIDEGRTGDKIGFPDPAAAPLGTDDEAAGSAPTPEQLQHAADMEAGRIPEARDSSVDRRPISGGEGTPPRHVQTTLKVAAAVVAVLVAGWLLWRAISGT</sequence>
<evidence type="ECO:0000313" key="3">
    <source>
        <dbReference type="EMBL" id="ETX29021.1"/>
    </source>
</evidence>
<comment type="caution">
    <text evidence="3">The sequence shown here is derived from an EMBL/GenBank/DDBJ whole genome shotgun (WGS) entry which is preliminary data.</text>
</comment>
<feature type="region of interest" description="Disordered" evidence="1">
    <location>
        <begin position="1"/>
        <end position="89"/>
    </location>
</feature>
<dbReference type="Proteomes" id="UP000023430">
    <property type="component" value="Unassembled WGS sequence"/>
</dbReference>